<dbReference type="EMBL" id="SMMG02000002">
    <property type="protein sequence ID" value="KAA3484216.1"/>
    <property type="molecule type" value="Genomic_DNA"/>
</dbReference>
<keyword evidence="3" id="KW-1185">Reference proteome</keyword>
<dbReference type="PANTHER" id="PTHR46148:SF44">
    <property type="entry name" value="GAG-POL POLYPROTEIN"/>
    <property type="match status" value="1"/>
</dbReference>
<comment type="caution">
    <text evidence="2">The sequence shown here is derived from an EMBL/GenBank/DDBJ whole genome shotgun (WGS) entry which is preliminary data.</text>
</comment>
<accession>A0A5B6WSF2</accession>
<dbReference type="PANTHER" id="PTHR46148">
    <property type="entry name" value="CHROMO DOMAIN-CONTAINING PROTEIN"/>
    <property type="match status" value="1"/>
</dbReference>
<protein>
    <submittedName>
        <fullName evidence="2">Receptor-like protein kinase</fullName>
    </submittedName>
</protein>
<evidence type="ECO:0000313" key="3">
    <source>
        <dbReference type="Proteomes" id="UP000325315"/>
    </source>
</evidence>
<dbReference type="AlphaFoldDB" id="A0A5B6WSF2"/>
<evidence type="ECO:0000259" key="1">
    <source>
        <dbReference type="Pfam" id="PF24626"/>
    </source>
</evidence>
<gene>
    <name evidence="2" type="ORF">EPI10_006311</name>
</gene>
<dbReference type="GO" id="GO:0016301">
    <property type="term" value="F:kinase activity"/>
    <property type="evidence" value="ECO:0007669"/>
    <property type="project" value="UniProtKB-KW"/>
</dbReference>
<dbReference type="Pfam" id="PF24626">
    <property type="entry name" value="SH3_Tf2-1"/>
    <property type="match status" value="1"/>
</dbReference>
<dbReference type="Proteomes" id="UP000325315">
    <property type="component" value="Unassembled WGS sequence"/>
</dbReference>
<proteinExistence type="predicted"/>
<feature type="domain" description="Tf2-1-like SH3-like" evidence="1">
    <location>
        <begin position="66"/>
        <end position="101"/>
    </location>
</feature>
<keyword evidence="2" id="KW-0418">Kinase</keyword>
<organism evidence="2 3">
    <name type="scientific">Gossypium australe</name>
    <dbReference type="NCBI Taxonomy" id="47621"/>
    <lineage>
        <taxon>Eukaryota</taxon>
        <taxon>Viridiplantae</taxon>
        <taxon>Streptophyta</taxon>
        <taxon>Embryophyta</taxon>
        <taxon>Tracheophyta</taxon>
        <taxon>Spermatophyta</taxon>
        <taxon>Magnoliopsida</taxon>
        <taxon>eudicotyledons</taxon>
        <taxon>Gunneridae</taxon>
        <taxon>Pentapetalae</taxon>
        <taxon>rosids</taxon>
        <taxon>malvids</taxon>
        <taxon>Malvales</taxon>
        <taxon>Malvaceae</taxon>
        <taxon>Malvoideae</taxon>
        <taxon>Gossypium</taxon>
    </lineage>
</organism>
<evidence type="ECO:0000313" key="2">
    <source>
        <dbReference type="EMBL" id="KAA3484216.1"/>
    </source>
</evidence>
<sequence>MIPERKWDRDTMDFVLGLPLFPKKKDPFWVVTDRLMKYAHFTPVRTDYSLDKLAELQAESAVHLAYEIVERIGPMAYRLALPAELEKIHNVFHASMLRRYRLDSSHVISPAKIKIQPDMTYNEELIKILAQEVKQLRNKSIALVKVLWRQHDVEEATWEPEEAMRK</sequence>
<keyword evidence="2" id="KW-0808">Transferase</keyword>
<reference evidence="3" key="1">
    <citation type="journal article" date="2019" name="Plant Biotechnol. J.">
        <title>Genome sequencing of the Australian wild diploid species Gossypium australe highlights disease resistance and delayed gland morphogenesis.</title>
        <authorList>
            <person name="Cai Y."/>
            <person name="Cai X."/>
            <person name="Wang Q."/>
            <person name="Wang P."/>
            <person name="Zhang Y."/>
            <person name="Cai C."/>
            <person name="Xu Y."/>
            <person name="Wang K."/>
            <person name="Zhou Z."/>
            <person name="Wang C."/>
            <person name="Geng S."/>
            <person name="Li B."/>
            <person name="Dong Q."/>
            <person name="Hou Y."/>
            <person name="Wang H."/>
            <person name="Ai P."/>
            <person name="Liu Z."/>
            <person name="Yi F."/>
            <person name="Sun M."/>
            <person name="An G."/>
            <person name="Cheng J."/>
            <person name="Zhang Y."/>
            <person name="Shi Q."/>
            <person name="Xie Y."/>
            <person name="Shi X."/>
            <person name="Chang Y."/>
            <person name="Huang F."/>
            <person name="Chen Y."/>
            <person name="Hong S."/>
            <person name="Mi L."/>
            <person name="Sun Q."/>
            <person name="Zhang L."/>
            <person name="Zhou B."/>
            <person name="Peng R."/>
            <person name="Zhang X."/>
            <person name="Liu F."/>
        </authorList>
    </citation>
    <scope>NUCLEOTIDE SEQUENCE [LARGE SCALE GENOMIC DNA]</scope>
    <source>
        <strain evidence="3">cv. PA1801</strain>
    </source>
</reference>
<keyword evidence="2" id="KW-0675">Receptor</keyword>
<name>A0A5B6WSF2_9ROSI</name>
<dbReference type="InterPro" id="IPR056924">
    <property type="entry name" value="SH3_Tf2-1"/>
</dbReference>
<dbReference type="OrthoDB" id="1000448at2759"/>